<protein>
    <recommendedName>
        <fullName evidence="3">protein-glutamate methylesterase</fullName>
        <ecNumber evidence="3">3.1.1.61</ecNumber>
    </recommendedName>
</protein>
<dbReference type="AlphaFoldDB" id="A0A2T5GPT7"/>
<dbReference type="CDD" id="cd16432">
    <property type="entry name" value="CheB_Rec"/>
    <property type="match status" value="1"/>
</dbReference>
<dbReference type="Gene3D" id="3.40.50.2300">
    <property type="match status" value="1"/>
</dbReference>
<dbReference type="Pfam" id="PF01339">
    <property type="entry name" value="CheB_methylest"/>
    <property type="match status" value="1"/>
</dbReference>
<organism evidence="9 10">
    <name type="scientific">Sphingomonas aurantiaca</name>
    <dbReference type="NCBI Taxonomy" id="185949"/>
    <lineage>
        <taxon>Bacteria</taxon>
        <taxon>Pseudomonadati</taxon>
        <taxon>Pseudomonadota</taxon>
        <taxon>Alphaproteobacteria</taxon>
        <taxon>Sphingomonadales</taxon>
        <taxon>Sphingomonadaceae</taxon>
        <taxon>Sphingomonas</taxon>
    </lineage>
</organism>
<dbReference type="SUPFAM" id="SSF52738">
    <property type="entry name" value="Methylesterase CheB, C-terminal domain"/>
    <property type="match status" value="1"/>
</dbReference>
<dbReference type="Gene3D" id="3.40.50.180">
    <property type="entry name" value="Methylesterase CheB, C-terminal domain"/>
    <property type="match status" value="1"/>
</dbReference>
<dbReference type="InterPro" id="IPR000673">
    <property type="entry name" value="Sig_transdc_resp-reg_Me-estase"/>
</dbReference>
<dbReference type="InterPro" id="IPR008248">
    <property type="entry name" value="CheB-like"/>
</dbReference>
<keyword evidence="6" id="KW-0597">Phosphoprotein</keyword>
<dbReference type="PANTHER" id="PTHR42872">
    <property type="entry name" value="PROTEIN-GLUTAMATE METHYLESTERASE/PROTEIN-GLUTAMINE GLUTAMINASE"/>
    <property type="match status" value="1"/>
</dbReference>
<reference evidence="9 10" key="1">
    <citation type="submission" date="2018-04" db="EMBL/GenBank/DDBJ databases">
        <title>Genomic Encyclopedia of Type Strains, Phase III (KMG-III): the genomes of soil and plant-associated and newly described type strains.</title>
        <authorList>
            <person name="Whitman W."/>
        </authorList>
    </citation>
    <scope>NUCLEOTIDE SEQUENCE [LARGE SCALE GENOMIC DNA]</scope>
    <source>
        <strain evidence="9 10">MA101b</strain>
    </source>
</reference>
<dbReference type="InterPro" id="IPR011006">
    <property type="entry name" value="CheY-like_superfamily"/>
</dbReference>
<feature type="domain" description="Response regulatory" evidence="7">
    <location>
        <begin position="23"/>
        <end position="141"/>
    </location>
</feature>
<comment type="caution">
    <text evidence="9">The sequence shown here is derived from an EMBL/GenBank/DDBJ whole genome shotgun (WGS) entry which is preliminary data.</text>
</comment>
<dbReference type="InterPro" id="IPR035909">
    <property type="entry name" value="CheB_C"/>
</dbReference>
<feature type="active site" evidence="5">
    <location>
        <position position="201"/>
    </location>
</feature>
<accession>A0A2T5GPT7</accession>
<dbReference type="PIRSF" id="PIRSF000876">
    <property type="entry name" value="RR_chemtxs_CheB"/>
    <property type="match status" value="1"/>
</dbReference>
<dbReference type="SMART" id="SM00448">
    <property type="entry name" value="REC"/>
    <property type="match status" value="1"/>
</dbReference>
<dbReference type="SUPFAM" id="SSF52172">
    <property type="entry name" value="CheY-like"/>
    <property type="match status" value="1"/>
</dbReference>
<feature type="active site" evidence="5">
    <location>
        <position position="228"/>
    </location>
</feature>
<sequence length="382" mass="39169">MASRSPPVPRPDRAGPQADGFARVLIVDDSVVARAVIARLIDASDRFSVVGAVGTAQAALEFLGRATVEFILLDIEMPGVDGLTALPDLIAAGQGAKVLIVSSSADDGAAASVQALALGAAETLIKPSAGALSGRFGAALVGKLERLCEHPALMPPAIVVRPPAAAPAPVPSAQPVPRPAPTTHRTRAASDDYDIVAIGASTGGIHALSQVFRELPVGFRLPIVITQHLPASFMPYFAAQIALLAGRPCDVATDRLRVRPGRIIVAPGDAHLKCVALGEDGAAFRLTHELAASGCMPSVDPMLASIAEVYGARMIAIILSGMGRDGAEGARRVRDRGGCVIAQDQKSSVVWGMPGAVAAAGVADAVLPPDAIGRLIATRRRP</sequence>
<dbReference type="Pfam" id="PF00072">
    <property type="entry name" value="Response_reg"/>
    <property type="match status" value="1"/>
</dbReference>
<dbReference type="NCBIfam" id="NF001965">
    <property type="entry name" value="PRK00742.1"/>
    <property type="match status" value="1"/>
</dbReference>
<dbReference type="EMBL" id="QAOG01000002">
    <property type="protein sequence ID" value="PTQ61342.1"/>
    <property type="molecule type" value="Genomic_DNA"/>
</dbReference>
<feature type="domain" description="CheB-type methylesterase" evidence="8">
    <location>
        <begin position="189"/>
        <end position="382"/>
    </location>
</feature>
<dbReference type="EC" id="3.1.1.61" evidence="3"/>
<dbReference type="PANTHER" id="PTHR42872:SF3">
    <property type="entry name" value="PROTEIN-GLUTAMATE METHYLESTERASE_PROTEIN-GLUTAMINE GLUTAMINASE 1"/>
    <property type="match status" value="1"/>
</dbReference>
<dbReference type="GO" id="GO:0005737">
    <property type="term" value="C:cytoplasm"/>
    <property type="evidence" value="ECO:0007669"/>
    <property type="project" value="InterPro"/>
</dbReference>
<evidence type="ECO:0000313" key="10">
    <source>
        <dbReference type="Proteomes" id="UP000244189"/>
    </source>
</evidence>
<dbReference type="RefSeq" id="WP_107957459.1">
    <property type="nucleotide sequence ID" value="NZ_QAOG01000002.1"/>
</dbReference>
<keyword evidence="2 5" id="KW-0378">Hydrolase</keyword>
<evidence type="ECO:0000256" key="1">
    <source>
        <dbReference type="ARBA" id="ARBA00022500"/>
    </source>
</evidence>
<evidence type="ECO:0000259" key="8">
    <source>
        <dbReference type="PROSITE" id="PS50122"/>
    </source>
</evidence>
<evidence type="ECO:0000256" key="4">
    <source>
        <dbReference type="ARBA" id="ARBA00048267"/>
    </source>
</evidence>
<dbReference type="CDD" id="cd17541">
    <property type="entry name" value="REC_CheB-like"/>
    <property type="match status" value="1"/>
</dbReference>
<feature type="modified residue" description="4-aspartylphosphate" evidence="6">
    <location>
        <position position="74"/>
    </location>
</feature>
<dbReference type="PROSITE" id="PS50122">
    <property type="entry name" value="CHEB"/>
    <property type="match status" value="1"/>
</dbReference>
<evidence type="ECO:0000259" key="7">
    <source>
        <dbReference type="PROSITE" id="PS50110"/>
    </source>
</evidence>
<proteinExistence type="predicted"/>
<evidence type="ECO:0000256" key="6">
    <source>
        <dbReference type="PROSITE-ProRule" id="PRU00169"/>
    </source>
</evidence>
<dbReference type="Proteomes" id="UP000244189">
    <property type="component" value="Unassembled WGS sequence"/>
</dbReference>
<evidence type="ECO:0000256" key="5">
    <source>
        <dbReference type="PROSITE-ProRule" id="PRU00050"/>
    </source>
</evidence>
<dbReference type="GO" id="GO:0000156">
    <property type="term" value="F:phosphorelay response regulator activity"/>
    <property type="evidence" value="ECO:0007669"/>
    <property type="project" value="InterPro"/>
</dbReference>
<feature type="active site" evidence="5">
    <location>
        <position position="325"/>
    </location>
</feature>
<evidence type="ECO:0000256" key="2">
    <source>
        <dbReference type="ARBA" id="ARBA00022801"/>
    </source>
</evidence>
<dbReference type="InterPro" id="IPR001789">
    <property type="entry name" value="Sig_transdc_resp-reg_receiver"/>
</dbReference>
<comment type="catalytic activity">
    <reaction evidence="4">
        <text>[protein]-L-glutamate 5-O-methyl ester + H2O = L-glutamyl-[protein] + methanol + H(+)</text>
        <dbReference type="Rhea" id="RHEA:23236"/>
        <dbReference type="Rhea" id="RHEA-COMP:10208"/>
        <dbReference type="Rhea" id="RHEA-COMP:10311"/>
        <dbReference type="ChEBI" id="CHEBI:15377"/>
        <dbReference type="ChEBI" id="CHEBI:15378"/>
        <dbReference type="ChEBI" id="CHEBI:17790"/>
        <dbReference type="ChEBI" id="CHEBI:29973"/>
        <dbReference type="ChEBI" id="CHEBI:82795"/>
        <dbReference type="EC" id="3.1.1.61"/>
    </reaction>
</comment>
<dbReference type="GO" id="GO:0006935">
    <property type="term" value="P:chemotaxis"/>
    <property type="evidence" value="ECO:0007669"/>
    <property type="project" value="UniProtKB-UniRule"/>
</dbReference>
<evidence type="ECO:0000256" key="3">
    <source>
        <dbReference type="ARBA" id="ARBA00039140"/>
    </source>
</evidence>
<keyword evidence="10" id="KW-1185">Reference proteome</keyword>
<gene>
    <name evidence="9" type="ORF">C8J26_1672</name>
</gene>
<name>A0A2T5GPT7_9SPHN</name>
<keyword evidence="1 5" id="KW-0145">Chemotaxis</keyword>
<evidence type="ECO:0000313" key="9">
    <source>
        <dbReference type="EMBL" id="PTQ61342.1"/>
    </source>
</evidence>
<dbReference type="GO" id="GO:0008984">
    <property type="term" value="F:protein-glutamate methylesterase activity"/>
    <property type="evidence" value="ECO:0007669"/>
    <property type="project" value="UniProtKB-EC"/>
</dbReference>
<dbReference type="PROSITE" id="PS50110">
    <property type="entry name" value="RESPONSE_REGULATORY"/>
    <property type="match status" value="1"/>
</dbReference>